<dbReference type="InterPro" id="IPR006108">
    <property type="entry name" value="3HC_DH_C"/>
</dbReference>
<dbReference type="Proteomes" id="UP000539642">
    <property type="component" value="Unassembled WGS sequence"/>
</dbReference>
<dbReference type="GO" id="GO:0016616">
    <property type="term" value="F:oxidoreductase activity, acting on the CH-OH group of donors, NAD or NADP as acceptor"/>
    <property type="evidence" value="ECO:0007669"/>
    <property type="project" value="InterPro"/>
</dbReference>
<accession>A0A840V714</accession>
<dbReference type="InterPro" id="IPR013328">
    <property type="entry name" value="6PGD_dom2"/>
</dbReference>
<name>A0A840V714_9BACT</name>
<evidence type="ECO:0000259" key="1">
    <source>
        <dbReference type="Pfam" id="PF00725"/>
    </source>
</evidence>
<keyword evidence="3" id="KW-1185">Reference proteome</keyword>
<dbReference type="Gene3D" id="1.10.1040.10">
    <property type="entry name" value="N-(1-d-carboxylethyl)-l-norvaline Dehydrogenase, domain 2"/>
    <property type="match status" value="1"/>
</dbReference>
<dbReference type="PANTHER" id="PTHR48075:SF5">
    <property type="entry name" value="3-HYDROXYBUTYRYL-COA DEHYDROGENASE"/>
    <property type="match status" value="1"/>
</dbReference>
<proteinExistence type="predicted"/>
<dbReference type="Pfam" id="PF00725">
    <property type="entry name" value="3HCDH"/>
    <property type="match status" value="1"/>
</dbReference>
<feature type="domain" description="3-hydroxyacyl-CoA dehydrogenase C-terminal" evidence="1">
    <location>
        <begin position="1"/>
        <end position="48"/>
    </location>
</feature>
<sequence length="49" mass="5574">MGLDTCLAILETLHKGLGDPKYRPCPLLRQYVEAGWLGRKSGRGFYTYK</sequence>
<dbReference type="EMBL" id="JACHEO010000038">
    <property type="protein sequence ID" value="MBB5349730.1"/>
    <property type="molecule type" value="Genomic_DNA"/>
</dbReference>
<dbReference type="InterPro" id="IPR008927">
    <property type="entry name" value="6-PGluconate_DH-like_C_sf"/>
</dbReference>
<protein>
    <submittedName>
        <fullName evidence="2">3-hydroxyacyl-CoA dehydrogenase</fullName>
    </submittedName>
</protein>
<dbReference type="PANTHER" id="PTHR48075">
    <property type="entry name" value="3-HYDROXYACYL-COA DEHYDROGENASE FAMILY PROTEIN"/>
    <property type="match status" value="1"/>
</dbReference>
<comment type="caution">
    <text evidence="2">The sequence shown here is derived from an EMBL/GenBank/DDBJ whole genome shotgun (WGS) entry which is preliminary data.</text>
</comment>
<evidence type="ECO:0000313" key="3">
    <source>
        <dbReference type="Proteomes" id="UP000539642"/>
    </source>
</evidence>
<gene>
    <name evidence="2" type="ORF">HNQ81_003487</name>
</gene>
<dbReference type="GO" id="GO:0006631">
    <property type="term" value="P:fatty acid metabolic process"/>
    <property type="evidence" value="ECO:0007669"/>
    <property type="project" value="InterPro"/>
</dbReference>
<reference evidence="2 3" key="1">
    <citation type="submission" date="2020-08" db="EMBL/GenBank/DDBJ databases">
        <title>Genomic Encyclopedia of Type Strains, Phase IV (KMG-IV): sequencing the most valuable type-strain genomes for metagenomic binning, comparative biology and taxonomic classification.</title>
        <authorList>
            <person name="Goeker M."/>
        </authorList>
    </citation>
    <scope>NUCLEOTIDE SEQUENCE [LARGE SCALE GENOMIC DNA]</scope>
    <source>
        <strain evidence="2 3">DSM 28570</strain>
    </source>
</reference>
<dbReference type="AlphaFoldDB" id="A0A840V714"/>
<dbReference type="SUPFAM" id="SSF48179">
    <property type="entry name" value="6-phosphogluconate dehydrogenase C-terminal domain-like"/>
    <property type="match status" value="1"/>
</dbReference>
<evidence type="ECO:0000313" key="2">
    <source>
        <dbReference type="EMBL" id="MBB5349730.1"/>
    </source>
</evidence>
<organism evidence="2 3">
    <name type="scientific">Desulfoprunum benzoelyticum</name>
    <dbReference type="NCBI Taxonomy" id="1506996"/>
    <lineage>
        <taxon>Bacteria</taxon>
        <taxon>Pseudomonadati</taxon>
        <taxon>Thermodesulfobacteriota</taxon>
        <taxon>Desulfobulbia</taxon>
        <taxon>Desulfobulbales</taxon>
        <taxon>Desulfobulbaceae</taxon>
        <taxon>Desulfoprunum</taxon>
    </lineage>
</organism>